<comment type="caution">
    <text evidence="2">The sequence shown here is derived from an EMBL/GenBank/DDBJ whole genome shotgun (WGS) entry which is preliminary data.</text>
</comment>
<proteinExistence type="predicted"/>
<evidence type="ECO:0000313" key="3">
    <source>
        <dbReference type="Proteomes" id="UP001165427"/>
    </source>
</evidence>
<comment type="pathway">
    <text evidence="1">Carbohydrate metabolism.</text>
</comment>
<dbReference type="InterPro" id="IPR013785">
    <property type="entry name" value="Aldolase_TIM"/>
</dbReference>
<gene>
    <name evidence="2" type="ORF">MRX98_00535</name>
</gene>
<dbReference type="Gene3D" id="1.10.400.20">
    <property type="entry name" value="putative tagatose 6-phosphate kinase domain like"/>
    <property type="match status" value="1"/>
</dbReference>
<keyword evidence="3" id="KW-1185">Reference proteome</keyword>
<accession>A0AA41QZ08</accession>
<organism evidence="2 3">
    <name type="scientific">Desulfatitalea alkaliphila</name>
    <dbReference type="NCBI Taxonomy" id="2929485"/>
    <lineage>
        <taxon>Bacteria</taxon>
        <taxon>Pseudomonadati</taxon>
        <taxon>Thermodesulfobacteriota</taxon>
        <taxon>Desulfobacteria</taxon>
        <taxon>Desulfobacterales</taxon>
        <taxon>Desulfosarcinaceae</taxon>
        <taxon>Desulfatitalea</taxon>
    </lineage>
</organism>
<reference evidence="2" key="1">
    <citation type="submission" date="2022-04" db="EMBL/GenBank/DDBJ databases">
        <title>Desulfatitalea alkaliphila sp. nov., a novel anaerobic sulfate-reducing bacterium isolated from terrestrial mud volcano, Taman Peninsula, Russia.</title>
        <authorList>
            <person name="Khomyakova M.A."/>
            <person name="Merkel A.Y."/>
            <person name="Slobodkin A.I."/>
        </authorList>
    </citation>
    <scope>NUCLEOTIDE SEQUENCE</scope>
    <source>
        <strain evidence="2">M08but</strain>
    </source>
</reference>
<dbReference type="Pfam" id="PF08013">
    <property type="entry name" value="GatZ_KbaZ-like"/>
    <property type="match status" value="1"/>
</dbReference>
<dbReference type="Proteomes" id="UP001165427">
    <property type="component" value="Unassembled WGS sequence"/>
</dbReference>
<dbReference type="SUPFAM" id="SSF51569">
    <property type="entry name" value="Aldolase"/>
    <property type="match status" value="1"/>
</dbReference>
<dbReference type="PANTHER" id="PTHR32502:SF2">
    <property type="entry name" value="D-TAGATOSE-1,6-BISPHOSPHATE ALDOLASE SUBUNIT KBAZ"/>
    <property type="match status" value="1"/>
</dbReference>
<dbReference type="InterPro" id="IPR050303">
    <property type="entry name" value="GatZ_KbaZ_carbometab"/>
</dbReference>
<dbReference type="GO" id="GO:0005886">
    <property type="term" value="C:plasma membrane"/>
    <property type="evidence" value="ECO:0007669"/>
    <property type="project" value="TreeGrafter"/>
</dbReference>
<evidence type="ECO:0000256" key="1">
    <source>
        <dbReference type="ARBA" id="ARBA00005007"/>
    </source>
</evidence>
<dbReference type="RefSeq" id="WP_246902094.1">
    <property type="nucleotide sequence ID" value="NZ_JALJRB010000001.1"/>
</dbReference>
<dbReference type="GO" id="GO:0005975">
    <property type="term" value="P:carbohydrate metabolic process"/>
    <property type="evidence" value="ECO:0007669"/>
    <property type="project" value="InterPro"/>
</dbReference>
<dbReference type="PANTHER" id="PTHR32502">
    <property type="entry name" value="N-ACETYLGALACTOSAMINE PERMEASE II COMPONENT-RELATED"/>
    <property type="match status" value="1"/>
</dbReference>
<protein>
    <submittedName>
        <fullName evidence="2">Class II D-tagatose-bisphosphate aldolase, non-catalytic subunit</fullName>
    </submittedName>
</protein>
<dbReference type="GO" id="GO:0009401">
    <property type="term" value="P:phosphoenolpyruvate-dependent sugar phosphotransferase system"/>
    <property type="evidence" value="ECO:0007669"/>
    <property type="project" value="TreeGrafter"/>
</dbReference>
<sequence>MINPLTRLRLQHLRNPGSGLCAVCSVHPLVLQCALAAAQRHGGTVLIEATANQVNPFGGYTGMTPADFTDFLARLAHEAGLPIDRIVIGADHLGPHVWKHLPATEAMAKAALLARQCVAAGFQKLHLDTVQGCADDATAQLDVTETAARAARLCRAAESEAVRQDRSPPLYVIGNEVPPPGGALTEDDDVIVTDPDQVQVTLDAYQAAFAAQGVAAAWDRVVAVVVQPGVEFGDRRVMAYRSERAAALSNIHARLPGIMTFEVHATDYQTPTALRRLVRDHFALLKVGPCLTFALRRALYALARLEAYLTDIPSPSHLPQVMEKLMLRRPRHWQSHYQGTPETMQHLRHHSLRDRLRYYWNEPEAQAAVQRLLHNLHKPIPQSLLDRHLEGSATPCYQDDGACFDPQATLKAAVHGVLAPYLDLNLRS</sequence>
<name>A0AA41QZ08_9BACT</name>
<dbReference type="Gene3D" id="3.20.20.70">
    <property type="entry name" value="Aldolase class I"/>
    <property type="match status" value="1"/>
</dbReference>
<dbReference type="EMBL" id="JALJRB010000001">
    <property type="protein sequence ID" value="MCJ8499042.1"/>
    <property type="molecule type" value="Genomic_DNA"/>
</dbReference>
<evidence type="ECO:0000313" key="2">
    <source>
        <dbReference type="EMBL" id="MCJ8499042.1"/>
    </source>
</evidence>
<dbReference type="InterPro" id="IPR012062">
    <property type="entry name" value="GatZ/KbaZ-like"/>
</dbReference>
<dbReference type="PIRSF" id="PIRSF009264">
    <property type="entry name" value="TagBP_ald_AgaZ"/>
    <property type="match status" value="1"/>
</dbReference>
<dbReference type="AlphaFoldDB" id="A0AA41QZ08"/>